<dbReference type="PANTHER" id="PTHR31681:SF66">
    <property type="entry name" value="GENOME ASSEMBLY, CHROMOSOME: A07"/>
    <property type="match status" value="1"/>
</dbReference>
<dbReference type="Pfam" id="PF03478">
    <property type="entry name" value="Beta-prop_KIB1-4"/>
    <property type="match status" value="2"/>
</dbReference>
<gene>
    <name evidence="2" type="ORF">HID58_010349</name>
</gene>
<sequence>KKKKHTMSSLLLSRLSRLCLRKPPTLGVKYLCGARFLSETSICRIVRADHCQYSSRDESVGKLVIHNVNASDSEDDEVLEKMVPMELMTGSGTIGASHGWVATFKESIVCLQDDLNPRASNSDPKRISLPRPQTLPHCQTQLVTNVAMSSSSPEDDDCIVAVKFVGPQLSLCRPAEKSKKWVNIRIEDPGFFNSRVMYSKRDKMFSMLDCVGTHIGYWDLEKHRSRNLGSFSYYYEEFVQSQLQQLSQCYRTEHLVEAPTGETFIVKWYSDLLWGSEGNFGNPRWQRFMVFKIRYDQICTAVSTKDIGDLCIFLSTKGEPFSVKASLYGLNPNYIYYVGHFNFGKVNIRDNVWRHLVGARFLSETPLCHIYGAEHCGENWVDGDIGRLMITDFSGPSCWTRVLEKTVPMYMMAETGTMGASHGWVLTSKYGPYLSDDLNPGVSESDFSGIVLPDFETLPHCQTELVTNVAMSSSSPDDEDCILAVKFVGPQLSLCRPAEKNKKWVNIRIEDPAFFNSRVMYTKRDKKFAMPAYGGTHVGYWDLGENLEKPKLCRRGLYTPQLLQSEWEELDLCCTVEELVESRSTQEMFMIKRFRKRNNNKGGRMEEHQIWVFKQGLNRCNPLQWCYTTDIGDLCIFLSKSEPFCLKASSHQKCQNSIYFIDKSERGIFTLGGKCKTSNFSNFTAPYFIPPQSYLNANRSNPSNSP</sequence>
<accession>A0ABQ8DVR0</accession>
<evidence type="ECO:0000259" key="1">
    <source>
        <dbReference type="Pfam" id="PF03478"/>
    </source>
</evidence>
<dbReference type="InterPro" id="IPR005174">
    <property type="entry name" value="KIB1-4_b-propeller"/>
</dbReference>
<name>A0ABQ8DVR0_BRANA</name>
<feature type="domain" description="KIB1-4 beta-propeller" evidence="1">
    <location>
        <begin position="407"/>
        <end position="668"/>
    </location>
</feature>
<feature type="domain" description="KIB1-4 beta-propeller" evidence="1">
    <location>
        <begin position="81"/>
        <end position="338"/>
    </location>
</feature>
<dbReference type="Proteomes" id="UP000824890">
    <property type="component" value="Unassembled WGS sequence"/>
</dbReference>
<feature type="non-terminal residue" evidence="2">
    <location>
        <position position="1"/>
    </location>
</feature>
<protein>
    <recommendedName>
        <fullName evidence="1">KIB1-4 beta-propeller domain-containing protein</fullName>
    </recommendedName>
</protein>
<proteinExistence type="predicted"/>
<keyword evidence="3" id="KW-1185">Reference proteome</keyword>
<evidence type="ECO:0000313" key="3">
    <source>
        <dbReference type="Proteomes" id="UP000824890"/>
    </source>
</evidence>
<comment type="caution">
    <text evidence="2">The sequence shown here is derived from an EMBL/GenBank/DDBJ whole genome shotgun (WGS) entry which is preliminary data.</text>
</comment>
<reference evidence="2 3" key="1">
    <citation type="submission" date="2021-05" db="EMBL/GenBank/DDBJ databases">
        <title>Genome Assembly of Synthetic Allotetraploid Brassica napus Reveals Homoeologous Exchanges between Subgenomes.</title>
        <authorList>
            <person name="Davis J.T."/>
        </authorList>
    </citation>
    <scope>NUCLEOTIDE SEQUENCE [LARGE SCALE GENOMIC DNA]</scope>
    <source>
        <strain evidence="3">cv. Da-Ae</strain>
        <tissue evidence="2">Seedling</tissue>
    </source>
</reference>
<evidence type="ECO:0000313" key="2">
    <source>
        <dbReference type="EMBL" id="KAH0933232.1"/>
    </source>
</evidence>
<dbReference type="EMBL" id="JAGKQM010000003">
    <property type="protein sequence ID" value="KAH0933232.1"/>
    <property type="molecule type" value="Genomic_DNA"/>
</dbReference>
<dbReference type="PANTHER" id="PTHR31681">
    <property type="entry name" value="C2H2-LIKE ZINC FINGER PROTEIN"/>
    <property type="match status" value="1"/>
</dbReference>
<organism evidence="2 3">
    <name type="scientific">Brassica napus</name>
    <name type="common">Rape</name>
    <dbReference type="NCBI Taxonomy" id="3708"/>
    <lineage>
        <taxon>Eukaryota</taxon>
        <taxon>Viridiplantae</taxon>
        <taxon>Streptophyta</taxon>
        <taxon>Embryophyta</taxon>
        <taxon>Tracheophyta</taxon>
        <taxon>Spermatophyta</taxon>
        <taxon>Magnoliopsida</taxon>
        <taxon>eudicotyledons</taxon>
        <taxon>Gunneridae</taxon>
        <taxon>Pentapetalae</taxon>
        <taxon>rosids</taxon>
        <taxon>malvids</taxon>
        <taxon>Brassicales</taxon>
        <taxon>Brassicaceae</taxon>
        <taxon>Brassiceae</taxon>
        <taxon>Brassica</taxon>
    </lineage>
</organism>